<dbReference type="Proteomes" id="UP000739538">
    <property type="component" value="Unassembled WGS sequence"/>
</dbReference>
<evidence type="ECO:0000313" key="3">
    <source>
        <dbReference type="Proteomes" id="UP000739538"/>
    </source>
</evidence>
<evidence type="ECO:0000313" key="2">
    <source>
        <dbReference type="EMBL" id="MCA9758539.1"/>
    </source>
</evidence>
<name>A0A956SGF8_UNCEI</name>
<reference evidence="2" key="1">
    <citation type="submission" date="2020-04" db="EMBL/GenBank/DDBJ databases">
        <authorList>
            <person name="Zhang T."/>
        </authorList>
    </citation>
    <scope>NUCLEOTIDE SEQUENCE</scope>
    <source>
        <strain evidence="2">HKST-UBA02</strain>
    </source>
</reference>
<dbReference type="EMBL" id="JAGQHS010000182">
    <property type="protein sequence ID" value="MCA9758539.1"/>
    <property type="molecule type" value="Genomic_DNA"/>
</dbReference>
<feature type="non-terminal residue" evidence="2">
    <location>
        <position position="1"/>
    </location>
</feature>
<dbReference type="AlphaFoldDB" id="A0A956SGF8"/>
<feature type="transmembrane region" description="Helical" evidence="1">
    <location>
        <begin position="40"/>
        <end position="60"/>
    </location>
</feature>
<proteinExistence type="predicted"/>
<comment type="caution">
    <text evidence="2">The sequence shown here is derived from an EMBL/GenBank/DDBJ whole genome shotgun (WGS) entry which is preliminary data.</text>
</comment>
<evidence type="ECO:0000256" key="1">
    <source>
        <dbReference type="SAM" id="Phobius"/>
    </source>
</evidence>
<gene>
    <name evidence="2" type="ORF">KDA27_22270</name>
</gene>
<feature type="transmembrane region" description="Helical" evidence="1">
    <location>
        <begin position="7"/>
        <end position="34"/>
    </location>
</feature>
<keyword evidence="1" id="KW-1133">Transmembrane helix</keyword>
<organism evidence="2 3">
    <name type="scientific">Eiseniibacteriota bacterium</name>
    <dbReference type="NCBI Taxonomy" id="2212470"/>
    <lineage>
        <taxon>Bacteria</taxon>
        <taxon>Candidatus Eiseniibacteriota</taxon>
    </lineage>
</organism>
<keyword evidence="1" id="KW-0812">Transmembrane</keyword>
<reference evidence="2" key="2">
    <citation type="journal article" date="2021" name="Microbiome">
        <title>Successional dynamics and alternative stable states in a saline activated sludge microbial community over 9 years.</title>
        <authorList>
            <person name="Wang Y."/>
            <person name="Ye J."/>
            <person name="Ju F."/>
            <person name="Liu L."/>
            <person name="Boyd J.A."/>
            <person name="Deng Y."/>
            <person name="Parks D.H."/>
            <person name="Jiang X."/>
            <person name="Yin X."/>
            <person name="Woodcroft B.J."/>
            <person name="Tyson G.W."/>
            <person name="Hugenholtz P."/>
            <person name="Polz M.F."/>
            <person name="Zhang T."/>
        </authorList>
    </citation>
    <scope>NUCLEOTIDE SEQUENCE</scope>
    <source>
        <strain evidence="2">HKST-UBA02</strain>
    </source>
</reference>
<protein>
    <submittedName>
        <fullName evidence="2">Uncharacterized protein</fullName>
    </submittedName>
</protein>
<keyword evidence="1" id="KW-0472">Membrane</keyword>
<sequence>RCVRLDGVCAVGGCAEAIVVWNASVAGLVSVATIAGVARIATAAMAAGVAGLVSVAVWSAR</sequence>
<accession>A0A956SGF8</accession>